<dbReference type="InterPro" id="IPR014818">
    <property type="entry name" value="Phage/plasmid_primase_P4_C"/>
</dbReference>
<dbReference type="SMART" id="SM00885">
    <property type="entry name" value="D5_N"/>
    <property type="match status" value="1"/>
</dbReference>
<dbReference type="AlphaFoldDB" id="A0A2X3FPU1"/>
<organism evidence="2 3">
    <name type="scientific">Klebsiella pneumoniae</name>
    <dbReference type="NCBI Taxonomy" id="573"/>
    <lineage>
        <taxon>Bacteria</taxon>
        <taxon>Pseudomonadati</taxon>
        <taxon>Pseudomonadota</taxon>
        <taxon>Gammaproteobacteria</taxon>
        <taxon>Enterobacterales</taxon>
        <taxon>Enterobacteriaceae</taxon>
        <taxon>Klebsiella/Raoultella group</taxon>
        <taxon>Klebsiella</taxon>
        <taxon>Klebsiella pneumoniae complex</taxon>
    </lineage>
</organism>
<reference evidence="2 3" key="1">
    <citation type="submission" date="2018-06" db="EMBL/GenBank/DDBJ databases">
        <authorList>
            <consortium name="Pathogen Informatics"/>
            <person name="Doyle S."/>
        </authorList>
    </citation>
    <scope>NUCLEOTIDE SEQUENCE [LARGE SCALE GENOMIC DNA]</scope>
    <source>
        <strain evidence="2 3">NCTC13465</strain>
    </source>
</reference>
<gene>
    <name evidence="2" type="ORF">NCTC13465_05453</name>
</gene>
<name>A0A2X3FPU1_KLEPN</name>
<dbReference type="Pfam" id="PF08706">
    <property type="entry name" value="D5_N"/>
    <property type="match status" value="1"/>
</dbReference>
<dbReference type="EMBL" id="UAWQ01000020">
    <property type="protein sequence ID" value="SQC57518.1"/>
    <property type="molecule type" value="Genomic_DNA"/>
</dbReference>
<evidence type="ECO:0000313" key="2">
    <source>
        <dbReference type="EMBL" id="SQC57518.1"/>
    </source>
</evidence>
<protein>
    <submittedName>
        <fullName evidence="2">Putative prophage protein</fullName>
    </submittedName>
</protein>
<sequence length="265" mass="29598">MKNAPNLKKQPVDLMEEAIIFAGADAWTFAKAWQEMNPIGDTVPPVVLDKKQLAELENIRIVDDGRLYARVCRGGHLTERQITILATKLAVAGVERAQFYSEGFQLLEDWTPQLPRLKADAEAGKSMVIGKPLMDVNLRDLADNEKALILAERYTGIAIHENSEGVYVYRAGIWEKASLLELSREMVAVYNENKTNFSKRAINNVIDALKIVIPVMGEPKRSLIPFANGVYDMETGVFSEHSQDNWLTNHNGVTYTPGGTKRKPS</sequence>
<evidence type="ECO:0000259" key="1">
    <source>
        <dbReference type="SMART" id="SM00885"/>
    </source>
</evidence>
<accession>A0A2X3FPU1</accession>
<feature type="domain" description="Bacteriophage/plasmid primase P4 C-terminal" evidence="1">
    <location>
        <begin position="147"/>
        <end position="264"/>
    </location>
</feature>
<evidence type="ECO:0000313" key="3">
    <source>
        <dbReference type="Proteomes" id="UP000251721"/>
    </source>
</evidence>
<proteinExistence type="predicted"/>
<dbReference type="Proteomes" id="UP000251721">
    <property type="component" value="Unassembled WGS sequence"/>
</dbReference>